<dbReference type="NCBIfam" id="TIGR00369">
    <property type="entry name" value="unchar_dom_1"/>
    <property type="match status" value="1"/>
</dbReference>
<dbReference type="EMBL" id="BMJS01000014">
    <property type="protein sequence ID" value="GGF98439.1"/>
    <property type="molecule type" value="Genomic_DNA"/>
</dbReference>
<dbReference type="InterPro" id="IPR029069">
    <property type="entry name" value="HotDog_dom_sf"/>
</dbReference>
<comment type="similarity">
    <text evidence="1">Belongs to the thioesterase PaaI family.</text>
</comment>
<dbReference type="OrthoDB" id="9798208at2"/>
<organism evidence="4 5">
    <name type="scientific">Cysteiniphilum litorale</name>
    <dbReference type="NCBI Taxonomy" id="2056700"/>
    <lineage>
        <taxon>Bacteria</taxon>
        <taxon>Pseudomonadati</taxon>
        <taxon>Pseudomonadota</taxon>
        <taxon>Gammaproteobacteria</taxon>
        <taxon>Thiotrichales</taxon>
        <taxon>Fastidiosibacteraceae</taxon>
        <taxon>Cysteiniphilum</taxon>
    </lineage>
</organism>
<dbReference type="AlphaFoldDB" id="A0A8J3E939"/>
<dbReference type="GO" id="GO:0061522">
    <property type="term" value="F:1,4-dihydroxy-2-naphthoyl-CoA thioesterase activity"/>
    <property type="evidence" value="ECO:0007669"/>
    <property type="project" value="TreeGrafter"/>
</dbReference>
<evidence type="ECO:0000313" key="4">
    <source>
        <dbReference type="EMBL" id="GGF98439.1"/>
    </source>
</evidence>
<comment type="caution">
    <text evidence="4">The sequence shown here is derived from an EMBL/GenBank/DDBJ whole genome shotgun (WGS) entry which is preliminary data.</text>
</comment>
<accession>A0A8J3E939</accession>
<protein>
    <submittedName>
        <fullName evidence="4">Thioesterase</fullName>
    </submittedName>
</protein>
<proteinExistence type="inferred from homology"/>
<dbReference type="Gene3D" id="3.10.129.10">
    <property type="entry name" value="Hotdog Thioesterase"/>
    <property type="match status" value="1"/>
</dbReference>
<dbReference type="Proteomes" id="UP000636949">
    <property type="component" value="Unassembled WGS sequence"/>
</dbReference>
<dbReference type="InterPro" id="IPR003736">
    <property type="entry name" value="PAAI_dom"/>
</dbReference>
<evidence type="ECO:0000256" key="1">
    <source>
        <dbReference type="ARBA" id="ARBA00008324"/>
    </source>
</evidence>
<gene>
    <name evidence="4" type="ORF">GCM10010995_14610</name>
</gene>
<sequence length="140" mass="15437">MSIWKTPVTLEQMNERGAGLFSDTLGIRFTELGDDYLLAEMLLQKKHKQPIGIMNGGVSCGIAETVGSTAANYAVDLTKQYCVGLDINTNHIRPATEGVLTAKAYPHHIGRTTHVWAIEIIDEKGRLISINRLTMAVKDR</sequence>
<keyword evidence="2" id="KW-0378">Hydrolase</keyword>
<dbReference type="PANTHER" id="PTHR43240:SF5">
    <property type="entry name" value="1,4-DIHYDROXY-2-NAPHTHOYL-COA THIOESTERASE 1"/>
    <property type="match status" value="1"/>
</dbReference>
<keyword evidence="5" id="KW-1185">Reference proteome</keyword>
<dbReference type="InterPro" id="IPR006683">
    <property type="entry name" value="Thioestr_dom"/>
</dbReference>
<dbReference type="Pfam" id="PF03061">
    <property type="entry name" value="4HBT"/>
    <property type="match status" value="1"/>
</dbReference>
<dbReference type="CDD" id="cd03443">
    <property type="entry name" value="PaaI_thioesterase"/>
    <property type="match status" value="1"/>
</dbReference>
<dbReference type="PANTHER" id="PTHR43240">
    <property type="entry name" value="1,4-DIHYDROXY-2-NAPHTHOYL-COA THIOESTERASE 1"/>
    <property type="match status" value="1"/>
</dbReference>
<evidence type="ECO:0000259" key="3">
    <source>
        <dbReference type="Pfam" id="PF03061"/>
    </source>
</evidence>
<name>A0A8J3E939_9GAMM</name>
<dbReference type="SUPFAM" id="SSF54637">
    <property type="entry name" value="Thioesterase/thiol ester dehydrase-isomerase"/>
    <property type="match status" value="1"/>
</dbReference>
<dbReference type="GO" id="GO:0005829">
    <property type="term" value="C:cytosol"/>
    <property type="evidence" value="ECO:0007669"/>
    <property type="project" value="TreeGrafter"/>
</dbReference>
<reference evidence="4" key="1">
    <citation type="journal article" date="2014" name="Int. J. Syst. Evol. Microbiol.">
        <title>Complete genome sequence of Corynebacterium casei LMG S-19264T (=DSM 44701T), isolated from a smear-ripened cheese.</title>
        <authorList>
            <consortium name="US DOE Joint Genome Institute (JGI-PGF)"/>
            <person name="Walter F."/>
            <person name="Albersmeier A."/>
            <person name="Kalinowski J."/>
            <person name="Ruckert C."/>
        </authorList>
    </citation>
    <scope>NUCLEOTIDE SEQUENCE</scope>
    <source>
        <strain evidence="4">CGMCC 1.15758</strain>
    </source>
</reference>
<dbReference type="RefSeq" id="WP_117002691.1">
    <property type="nucleotide sequence ID" value="NZ_BMJS01000014.1"/>
</dbReference>
<feature type="domain" description="Thioesterase" evidence="3">
    <location>
        <begin position="52"/>
        <end position="128"/>
    </location>
</feature>
<evidence type="ECO:0000256" key="2">
    <source>
        <dbReference type="ARBA" id="ARBA00022801"/>
    </source>
</evidence>
<reference evidence="4" key="2">
    <citation type="submission" date="2020-09" db="EMBL/GenBank/DDBJ databases">
        <authorList>
            <person name="Sun Q."/>
            <person name="Zhou Y."/>
        </authorList>
    </citation>
    <scope>NUCLEOTIDE SEQUENCE</scope>
    <source>
        <strain evidence="4">CGMCC 1.15758</strain>
    </source>
</reference>
<evidence type="ECO:0000313" key="5">
    <source>
        <dbReference type="Proteomes" id="UP000636949"/>
    </source>
</evidence>